<dbReference type="PANTHER" id="PTHR43040">
    <property type="entry name" value="RIBONUCLEASE D"/>
    <property type="match status" value="1"/>
</dbReference>
<proteinExistence type="predicted"/>
<evidence type="ECO:0000256" key="1">
    <source>
        <dbReference type="SAM" id="MobiDB-lite"/>
    </source>
</evidence>
<dbReference type="Pfam" id="PF01612">
    <property type="entry name" value="DNA_pol_A_exo1"/>
    <property type="match status" value="1"/>
</dbReference>
<organism evidence="4 5">
    <name type="scientific">Aspergillus avenaceus</name>
    <dbReference type="NCBI Taxonomy" id="36643"/>
    <lineage>
        <taxon>Eukaryota</taxon>
        <taxon>Fungi</taxon>
        <taxon>Dikarya</taxon>
        <taxon>Ascomycota</taxon>
        <taxon>Pezizomycotina</taxon>
        <taxon>Eurotiomycetes</taxon>
        <taxon>Eurotiomycetidae</taxon>
        <taxon>Eurotiales</taxon>
        <taxon>Aspergillaceae</taxon>
        <taxon>Aspergillus</taxon>
        <taxon>Aspergillus subgen. Circumdati</taxon>
    </lineage>
</organism>
<dbReference type="GO" id="GO:0006139">
    <property type="term" value="P:nucleobase-containing compound metabolic process"/>
    <property type="evidence" value="ECO:0007669"/>
    <property type="project" value="InterPro"/>
</dbReference>
<evidence type="ECO:0000313" key="5">
    <source>
        <dbReference type="Proteomes" id="UP000325780"/>
    </source>
</evidence>
<evidence type="ECO:0000256" key="2">
    <source>
        <dbReference type="SAM" id="SignalP"/>
    </source>
</evidence>
<dbReference type="Proteomes" id="UP000325780">
    <property type="component" value="Unassembled WGS sequence"/>
</dbReference>
<evidence type="ECO:0000313" key="4">
    <source>
        <dbReference type="EMBL" id="KAE8151698.1"/>
    </source>
</evidence>
<sequence length="205" mass="23835">MSILTIYVLPLHTTFLVDLLSLGPMTFSAAIPNGPSLKTVLEHPQIPKVMFDVRQDSFALFKIFGVRLDGVEDIQLMELATRKYNRSFVKGLDKCIEYDAPMSFADRIRWQIEKQNIRTIFEPGNEDVRDVFRRPISLPTQKYCMQQVRYLPRLWDLYSSQLAPDSKSMVQRESMERVLKTHDPAYNPRGDHMAHAPAHWRTSSY</sequence>
<feature type="chain" id="PRO_5025058249" description="3'-5' exonuclease domain-containing protein" evidence="2">
    <location>
        <begin position="31"/>
        <end position="205"/>
    </location>
</feature>
<dbReference type="Gene3D" id="3.30.420.10">
    <property type="entry name" value="Ribonuclease H-like superfamily/Ribonuclease H"/>
    <property type="match status" value="1"/>
</dbReference>
<dbReference type="InterPro" id="IPR002562">
    <property type="entry name" value="3'-5'_exonuclease_dom"/>
</dbReference>
<dbReference type="InterPro" id="IPR036397">
    <property type="entry name" value="RNaseH_sf"/>
</dbReference>
<keyword evidence="5" id="KW-1185">Reference proteome</keyword>
<dbReference type="OrthoDB" id="26838at2759"/>
<reference evidence="4 5" key="1">
    <citation type="submission" date="2019-04" db="EMBL/GenBank/DDBJ databases">
        <title>Friends and foes A comparative genomics study of 23 Aspergillus species from section Flavi.</title>
        <authorList>
            <consortium name="DOE Joint Genome Institute"/>
            <person name="Kjaerbolling I."/>
            <person name="Vesth T."/>
            <person name="Frisvad J.C."/>
            <person name="Nybo J.L."/>
            <person name="Theobald S."/>
            <person name="Kildgaard S."/>
            <person name="Isbrandt T."/>
            <person name="Kuo A."/>
            <person name="Sato A."/>
            <person name="Lyhne E.K."/>
            <person name="Kogle M.E."/>
            <person name="Wiebenga A."/>
            <person name="Kun R.S."/>
            <person name="Lubbers R.J."/>
            <person name="Makela M.R."/>
            <person name="Barry K."/>
            <person name="Chovatia M."/>
            <person name="Clum A."/>
            <person name="Daum C."/>
            <person name="Haridas S."/>
            <person name="He G."/>
            <person name="LaButti K."/>
            <person name="Lipzen A."/>
            <person name="Mondo S."/>
            <person name="Riley R."/>
            <person name="Salamov A."/>
            <person name="Simmons B.A."/>
            <person name="Magnuson J.K."/>
            <person name="Henrissat B."/>
            <person name="Mortensen U.H."/>
            <person name="Larsen T.O."/>
            <person name="Devries R.P."/>
            <person name="Grigoriev I.V."/>
            <person name="Machida M."/>
            <person name="Baker S.E."/>
            <person name="Andersen M.R."/>
        </authorList>
    </citation>
    <scope>NUCLEOTIDE SEQUENCE [LARGE SCALE GENOMIC DNA]</scope>
    <source>
        <strain evidence="4 5">IBT 18842</strain>
    </source>
</reference>
<feature type="compositionally biased region" description="Basic and acidic residues" evidence="1">
    <location>
        <begin position="183"/>
        <end position="194"/>
    </location>
</feature>
<evidence type="ECO:0000259" key="3">
    <source>
        <dbReference type="Pfam" id="PF01612"/>
    </source>
</evidence>
<dbReference type="InterPro" id="IPR012337">
    <property type="entry name" value="RNaseH-like_sf"/>
</dbReference>
<dbReference type="GO" id="GO:0003676">
    <property type="term" value="F:nucleic acid binding"/>
    <property type="evidence" value="ECO:0007669"/>
    <property type="project" value="InterPro"/>
</dbReference>
<dbReference type="AlphaFoldDB" id="A0A5N6TZ89"/>
<dbReference type="SUPFAM" id="SSF53098">
    <property type="entry name" value="Ribonuclease H-like"/>
    <property type="match status" value="1"/>
</dbReference>
<accession>A0A5N6TZ89</accession>
<feature type="signal peptide" evidence="2">
    <location>
        <begin position="1"/>
        <end position="30"/>
    </location>
</feature>
<name>A0A5N6TZ89_ASPAV</name>
<gene>
    <name evidence="4" type="ORF">BDV25DRAFT_138621</name>
</gene>
<keyword evidence="2" id="KW-0732">Signal</keyword>
<dbReference type="PANTHER" id="PTHR43040:SF1">
    <property type="entry name" value="RIBONUCLEASE D"/>
    <property type="match status" value="1"/>
</dbReference>
<protein>
    <recommendedName>
        <fullName evidence="3">3'-5' exonuclease domain-containing protein</fullName>
    </recommendedName>
</protein>
<feature type="domain" description="3'-5' exonuclease" evidence="3">
    <location>
        <begin position="35"/>
        <end position="97"/>
    </location>
</feature>
<dbReference type="EMBL" id="ML742066">
    <property type="protein sequence ID" value="KAE8151698.1"/>
    <property type="molecule type" value="Genomic_DNA"/>
</dbReference>
<feature type="region of interest" description="Disordered" evidence="1">
    <location>
        <begin position="183"/>
        <end position="205"/>
    </location>
</feature>
<dbReference type="GO" id="GO:0008408">
    <property type="term" value="F:3'-5' exonuclease activity"/>
    <property type="evidence" value="ECO:0007669"/>
    <property type="project" value="InterPro"/>
</dbReference>